<protein>
    <submittedName>
        <fullName evidence="2">Uncharacterized protein</fullName>
    </submittedName>
</protein>
<dbReference type="InterPro" id="IPR011047">
    <property type="entry name" value="Quinoprotein_ADH-like_sf"/>
</dbReference>
<proteinExistence type="predicted"/>
<evidence type="ECO:0000313" key="2">
    <source>
        <dbReference type="EMBL" id="BCJ34760.1"/>
    </source>
</evidence>
<reference evidence="2 3" key="1">
    <citation type="submission" date="2020-08" db="EMBL/GenBank/DDBJ databases">
        <title>Whole genome shotgun sequence of Actinocatenispora thailandica NBRC 105041.</title>
        <authorList>
            <person name="Komaki H."/>
            <person name="Tamura T."/>
        </authorList>
    </citation>
    <scope>NUCLEOTIDE SEQUENCE [LARGE SCALE GENOMIC DNA]</scope>
    <source>
        <strain evidence="2 3">NBRC 105041</strain>
    </source>
</reference>
<dbReference type="InterPro" id="IPR015943">
    <property type="entry name" value="WD40/YVTN_repeat-like_dom_sf"/>
</dbReference>
<accession>A0A7R7DNK3</accession>
<dbReference type="KEGG" id="atl:Athai_22630"/>
<name>A0A7R7DNK3_9ACTN</name>
<sequence>MSANRFSDTAEKGVGMVRTFAAGLAAILATVLVPAAAPADPAHPTTATAGTAAPSPAAAGSTAPRVDDLGAGVVSAPVTGAAIDGGTLYLVTRGLQPAVVARYDLATRRVVGHAELPTGTGGWAAAVDHGAVYAGTYGVADIHRYDPTTDTATRLTGLGTDTYVFDLAAAPDGTLYAGTYPSGKLYAVDPDTGATSDLGQASPGQHYVRSVAVADDGTVYAGTGAAARLVAYDPATGQRREILPAELRGEAFVYDVAVTDDLIAVGTEPSGKLALIDRHDPGRYTIVDTGDRTVDAITIDGDSVYLTARTSGSVYRYRRGTGTLERLGTPVPQDETRGVFVSAGQLVGVAGSGEVWTLNPDTGATTVTDLVAAGMPAAAEPAQSVAVQDGRYAYVGGNFGLQVHDLAAGTSRRVRAFGEPKRIVPVGGRAYLGVYPGGFVDTYDPVTRTMARRGALGGGQNRPRAMTWLPDRGQLAIGSRSEYGTVGGAFTLYDVASDTAHRYDPVPGQAISAVTARGHVGYLGSEIAADGVPPTATEAQLAAVDLDTGRTRWRWTAVPGATGWSDLSAHGNRLYGLTSAGRLVVADPVDRLVLASYQLADAGGGQLFWRHGTLYGVTRNTLFRLTEAGPVTVVGGLGGGWFNEPQASYDPVADVVYTLRGTDLVRIRL</sequence>
<dbReference type="Proteomes" id="UP000611640">
    <property type="component" value="Chromosome"/>
</dbReference>
<keyword evidence="3" id="KW-1185">Reference proteome</keyword>
<feature type="region of interest" description="Disordered" evidence="1">
    <location>
        <begin position="39"/>
        <end position="63"/>
    </location>
</feature>
<dbReference type="PANTHER" id="PTHR47197:SF3">
    <property type="entry name" value="DIHYDRO-HEME D1 DEHYDROGENASE"/>
    <property type="match status" value="1"/>
</dbReference>
<dbReference type="Gene3D" id="2.120.10.80">
    <property type="entry name" value="Kelch-type beta propeller"/>
    <property type="match status" value="1"/>
</dbReference>
<dbReference type="InterPro" id="IPR015915">
    <property type="entry name" value="Kelch-typ_b-propeller"/>
</dbReference>
<dbReference type="SUPFAM" id="SSF50998">
    <property type="entry name" value="Quinoprotein alcohol dehydrogenase-like"/>
    <property type="match status" value="1"/>
</dbReference>
<dbReference type="SUPFAM" id="SSF101898">
    <property type="entry name" value="NHL repeat"/>
    <property type="match status" value="1"/>
</dbReference>
<gene>
    <name evidence="2" type="ORF">Athai_22630</name>
</gene>
<evidence type="ECO:0000313" key="3">
    <source>
        <dbReference type="Proteomes" id="UP000611640"/>
    </source>
</evidence>
<dbReference type="Gene3D" id="2.130.10.10">
    <property type="entry name" value="YVTN repeat-like/Quinoprotein amine dehydrogenase"/>
    <property type="match status" value="2"/>
</dbReference>
<dbReference type="AlphaFoldDB" id="A0A7R7DNK3"/>
<dbReference type="PANTHER" id="PTHR47197">
    <property type="entry name" value="PROTEIN NIRF"/>
    <property type="match status" value="1"/>
</dbReference>
<dbReference type="SMART" id="SM00564">
    <property type="entry name" value="PQQ"/>
    <property type="match status" value="3"/>
</dbReference>
<organism evidence="2 3">
    <name type="scientific">Actinocatenispora thailandica</name>
    <dbReference type="NCBI Taxonomy" id="227318"/>
    <lineage>
        <taxon>Bacteria</taxon>
        <taxon>Bacillati</taxon>
        <taxon>Actinomycetota</taxon>
        <taxon>Actinomycetes</taxon>
        <taxon>Micromonosporales</taxon>
        <taxon>Micromonosporaceae</taxon>
        <taxon>Actinocatenispora</taxon>
    </lineage>
</organism>
<dbReference type="InterPro" id="IPR018391">
    <property type="entry name" value="PQQ_b-propeller_rpt"/>
</dbReference>
<evidence type="ECO:0000256" key="1">
    <source>
        <dbReference type="SAM" id="MobiDB-lite"/>
    </source>
</evidence>
<dbReference type="InterPro" id="IPR051200">
    <property type="entry name" value="Host-pathogen_enzymatic-act"/>
</dbReference>
<dbReference type="EMBL" id="AP023355">
    <property type="protein sequence ID" value="BCJ34760.1"/>
    <property type="molecule type" value="Genomic_DNA"/>
</dbReference>